<protein>
    <submittedName>
        <fullName evidence="3">Si:dkeyp-86h10.3</fullName>
    </submittedName>
</protein>
<reference evidence="4" key="1">
    <citation type="submission" date="2011-12" db="EMBL/GenBank/DDBJ databases">
        <title>The Draft Genome of Lepisosteus oculatus.</title>
        <authorList>
            <consortium name="The Broad Institute Genome Assembly &amp; Analysis Group"/>
            <consortium name="Computational R&amp;D Group"/>
            <consortium name="and Sequencing Platform"/>
            <person name="Di Palma F."/>
            <person name="Alfoldi J."/>
            <person name="Johnson J."/>
            <person name="Berlin A."/>
            <person name="Gnerre S."/>
            <person name="Jaffe D."/>
            <person name="MacCallum I."/>
            <person name="Young S."/>
            <person name="Walker B.J."/>
            <person name="Lander E.S."/>
            <person name="Lindblad-Toh K."/>
        </authorList>
    </citation>
    <scope>NUCLEOTIDE SEQUENCE [LARGE SCALE GENOMIC DNA]</scope>
</reference>
<dbReference type="EMBL" id="AHAT01017970">
    <property type="status" value="NOT_ANNOTATED_CDS"/>
    <property type="molecule type" value="Genomic_DNA"/>
</dbReference>
<dbReference type="Proteomes" id="UP000018468">
    <property type="component" value="Linkage group LG11"/>
</dbReference>
<accession>W5NP73</accession>
<dbReference type="AlphaFoldDB" id="W5NP73"/>
<reference evidence="3" key="3">
    <citation type="submission" date="2025-09" db="UniProtKB">
        <authorList>
            <consortium name="Ensembl"/>
        </authorList>
    </citation>
    <scope>IDENTIFICATION</scope>
</reference>
<dbReference type="Bgee" id="ENSLOCG00000018331">
    <property type="expression patterns" value="Expressed in intestine and 9 other cell types or tissues"/>
</dbReference>
<dbReference type="InterPro" id="IPR028237">
    <property type="entry name" value="PRR15"/>
</dbReference>
<evidence type="ECO:0000313" key="4">
    <source>
        <dbReference type="Proteomes" id="UP000018468"/>
    </source>
</evidence>
<dbReference type="GeneTree" id="ENSGT00760000119737"/>
<comment type="similarity">
    <text evidence="1">Belongs to the PRR15 family.</text>
</comment>
<dbReference type="PANTHER" id="PTHR14581:SF4">
    <property type="entry name" value="PROLINE-RICH PROTEIN 15"/>
    <property type="match status" value="1"/>
</dbReference>
<keyword evidence="4" id="KW-1185">Reference proteome</keyword>
<name>W5NP73_LEPOC</name>
<dbReference type="Pfam" id="PF15321">
    <property type="entry name" value="ATAD4"/>
    <property type="match status" value="1"/>
</dbReference>
<dbReference type="PANTHER" id="PTHR14581">
    <property type="match status" value="1"/>
</dbReference>
<evidence type="ECO:0000256" key="2">
    <source>
        <dbReference type="SAM" id="MobiDB-lite"/>
    </source>
</evidence>
<proteinExistence type="inferred from homology"/>
<dbReference type="Ensembl" id="ENSLOCT00000022473.1">
    <property type="protein sequence ID" value="ENSLOCP00000022432.1"/>
    <property type="gene ID" value="ENSLOCG00000018331.1"/>
</dbReference>
<dbReference type="HOGENOM" id="CLU_164864_0_0_1"/>
<dbReference type="eggNOG" id="ENOG502S9DE">
    <property type="taxonomic scope" value="Eukaryota"/>
</dbReference>
<dbReference type="OMA" id="CRRNMKI"/>
<evidence type="ECO:0000256" key="1">
    <source>
        <dbReference type="ARBA" id="ARBA00010096"/>
    </source>
</evidence>
<sequence>RMAERSTWWKSFTLRKKNKDPAATQYEGNPELQTTQDKTSMGFTSSSDSRENQNQNLIKEQDYEDSNIEPVFNEKTCRRNLKISRSGRFKEKSRVRATLPANNNFFEGSNASVKD</sequence>
<dbReference type="InParanoid" id="W5NP73"/>
<evidence type="ECO:0000313" key="3">
    <source>
        <dbReference type="Ensembl" id="ENSLOCP00000022432.1"/>
    </source>
</evidence>
<reference evidence="3" key="2">
    <citation type="submission" date="2025-08" db="UniProtKB">
        <authorList>
            <consortium name="Ensembl"/>
        </authorList>
    </citation>
    <scope>IDENTIFICATION</scope>
</reference>
<feature type="region of interest" description="Disordered" evidence="2">
    <location>
        <begin position="20"/>
        <end position="65"/>
    </location>
</feature>
<organism evidence="3 4">
    <name type="scientific">Lepisosteus oculatus</name>
    <name type="common">Spotted gar</name>
    <dbReference type="NCBI Taxonomy" id="7918"/>
    <lineage>
        <taxon>Eukaryota</taxon>
        <taxon>Metazoa</taxon>
        <taxon>Chordata</taxon>
        <taxon>Craniata</taxon>
        <taxon>Vertebrata</taxon>
        <taxon>Euteleostomi</taxon>
        <taxon>Actinopterygii</taxon>
        <taxon>Neopterygii</taxon>
        <taxon>Holostei</taxon>
        <taxon>Semionotiformes</taxon>
        <taxon>Lepisosteidae</taxon>
        <taxon>Lepisosteus</taxon>
    </lineage>
</organism>
<feature type="compositionally biased region" description="Polar residues" evidence="2">
    <location>
        <begin position="31"/>
        <end position="58"/>
    </location>
</feature>